<accession>A0ACC2U740</accession>
<name>A0ACC2U740_9FUNG</name>
<dbReference type="EMBL" id="QTSX02001438">
    <property type="protein sequence ID" value="KAJ9082247.1"/>
    <property type="molecule type" value="Genomic_DNA"/>
</dbReference>
<proteinExistence type="predicted"/>
<keyword evidence="2" id="KW-1185">Reference proteome</keyword>
<comment type="caution">
    <text evidence="1">The sequence shown here is derived from an EMBL/GenBank/DDBJ whole genome shotgun (WGS) entry which is preliminary data.</text>
</comment>
<protein>
    <submittedName>
        <fullName evidence="1">Uncharacterized protein</fullName>
    </submittedName>
</protein>
<sequence>MEDSTPSLKENDDTMSRVIEEAKGYASDLSLRLANWWSALIPLSIESTPPAQATQQTATPESKKIEVLREILVFRKRA</sequence>
<evidence type="ECO:0000313" key="1">
    <source>
        <dbReference type="EMBL" id="KAJ9082247.1"/>
    </source>
</evidence>
<organism evidence="1 2">
    <name type="scientific">Entomophthora muscae</name>
    <dbReference type="NCBI Taxonomy" id="34485"/>
    <lineage>
        <taxon>Eukaryota</taxon>
        <taxon>Fungi</taxon>
        <taxon>Fungi incertae sedis</taxon>
        <taxon>Zoopagomycota</taxon>
        <taxon>Entomophthoromycotina</taxon>
        <taxon>Entomophthoromycetes</taxon>
        <taxon>Entomophthorales</taxon>
        <taxon>Entomophthoraceae</taxon>
        <taxon>Entomophthora</taxon>
    </lineage>
</organism>
<evidence type="ECO:0000313" key="2">
    <source>
        <dbReference type="Proteomes" id="UP001165960"/>
    </source>
</evidence>
<gene>
    <name evidence="1" type="ORF">DSO57_1006351</name>
</gene>
<reference evidence="1" key="1">
    <citation type="submission" date="2022-04" db="EMBL/GenBank/DDBJ databases">
        <title>Genome of the entomopathogenic fungus Entomophthora muscae.</title>
        <authorList>
            <person name="Elya C."/>
            <person name="Lovett B.R."/>
            <person name="Lee E."/>
            <person name="Macias A.M."/>
            <person name="Hajek A.E."/>
            <person name="De Bivort B.L."/>
            <person name="Kasson M.T."/>
            <person name="De Fine Licht H.H."/>
            <person name="Stajich J.E."/>
        </authorList>
    </citation>
    <scope>NUCLEOTIDE SEQUENCE</scope>
    <source>
        <strain evidence="1">Berkeley</strain>
    </source>
</reference>
<dbReference type="Proteomes" id="UP001165960">
    <property type="component" value="Unassembled WGS sequence"/>
</dbReference>